<feature type="domain" description="Carrier" evidence="8">
    <location>
        <begin position="999"/>
        <end position="1074"/>
    </location>
</feature>
<dbReference type="SUPFAM" id="SSF56801">
    <property type="entry name" value="Acetyl-CoA synthetase-like"/>
    <property type="match status" value="2"/>
</dbReference>
<keyword evidence="9" id="KW-0436">Ligase</keyword>
<dbReference type="PROSITE" id="PS50075">
    <property type="entry name" value="CARRIER"/>
    <property type="match status" value="2"/>
</dbReference>
<dbReference type="FunFam" id="1.10.1200.10:FF:000005">
    <property type="entry name" value="Nonribosomal peptide synthetase 1"/>
    <property type="match status" value="2"/>
</dbReference>
<dbReference type="PROSITE" id="PS00012">
    <property type="entry name" value="PHOSPHOPANTETHEINE"/>
    <property type="match status" value="2"/>
</dbReference>
<dbReference type="OrthoDB" id="9778383at2"/>
<organism evidence="9 10">
    <name type="scientific">Lyngbya aestuarii BL J</name>
    <dbReference type="NCBI Taxonomy" id="1348334"/>
    <lineage>
        <taxon>Bacteria</taxon>
        <taxon>Bacillati</taxon>
        <taxon>Cyanobacteriota</taxon>
        <taxon>Cyanophyceae</taxon>
        <taxon>Oscillatoriophycideae</taxon>
        <taxon>Oscillatoriales</taxon>
        <taxon>Microcoleaceae</taxon>
        <taxon>Lyngbya</taxon>
    </lineage>
</organism>
<dbReference type="SMART" id="SM00823">
    <property type="entry name" value="PKS_PP"/>
    <property type="match status" value="2"/>
</dbReference>
<dbReference type="Proteomes" id="UP000017127">
    <property type="component" value="Unassembled WGS sequence"/>
</dbReference>
<evidence type="ECO:0000256" key="4">
    <source>
        <dbReference type="ARBA" id="ARBA00022553"/>
    </source>
</evidence>
<dbReference type="InterPro" id="IPR010071">
    <property type="entry name" value="AA_adenyl_dom"/>
</dbReference>
<dbReference type="InterPro" id="IPR023213">
    <property type="entry name" value="CAT-like_dom_sf"/>
</dbReference>
<dbReference type="Gene3D" id="3.30.559.30">
    <property type="entry name" value="Nonribosomal peptide synthetase, condensation domain"/>
    <property type="match status" value="3"/>
</dbReference>
<dbReference type="CDD" id="cd05930">
    <property type="entry name" value="A_NRPS"/>
    <property type="match status" value="1"/>
</dbReference>
<dbReference type="SUPFAM" id="SSF52777">
    <property type="entry name" value="CoA-dependent acyltransferases"/>
    <property type="match status" value="6"/>
</dbReference>
<dbReference type="CDD" id="cd12115">
    <property type="entry name" value="A_NRPS_Sfm_like"/>
    <property type="match status" value="1"/>
</dbReference>
<dbReference type="GO" id="GO:0031177">
    <property type="term" value="F:phosphopantetheine binding"/>
    <property type="evidence" value="ECO:0007669"/>
    <property type="project" value="InterPro"/>
</dbReference>
<dbReference type="Gene3D" id="1.10.1200.10">
    <property type="entry name" value="ACP-like"/>
    <property type="match status" value="2"/>
</dbReference>
<evidence type="ECO:0000256" key="2">
    <source>
        <dbReference type="ARBA" id="ARBA00006432"/>
    </source>
</evidence>
<proteinExistence type="inferred from homology"/>
<evidence type="ECO:0000256" key="1">
    <source>
        <dbReference type="ARBA" id="ARBA00001957"/>
    </source>
</evidence>
<dbReference type="InterPro" id="IPR036736">
    <property type="entry name" value="ACP-like_sf"/>
</dbReference>
<evidence type="ECO:0000313" key="9">
    <source>
        <dbReference type="EMBL" id="ERT04121.1"/>
    </source>
</evidence>
<evidence type="ECO:0000256" key="5">
    <source>
        <dbReference type="ARBA" id="ARBA00022737"/>
    </source>
</evidence>
<feature type="region of interest" description="Disordered" evidence="7">
    <location>
        <begin position="2039"/>
        <end position="2058"/>
    </location>
</feature>
<dbReference type="Pfam" id="PF00501">
    <property type="entry name" value="AMP-binding"/>
    <property type="match status" value="2"/>
</dbReference>
<dbReference type="NCBIfam" id="NF003417">
    <property type="entry name" value="PRK04813.1"/>
    <property type="match status" value="2"/>
</dbReference>
<sequence>MNPTPSNLSKLSPEQKRELLKKLMQKKANKPQFFPLSFAQQRLWFLDKLQPGNSVYNLPAALHLQGSLNIDALEQSINEIIKRHEILRTSFTEIQGEMVQSVYPVLNLNIPVIDFQELSQTKRDIEVKKQIQQEASQPFNLTQIPLLRAKLLKLSTDEYILLFTLHHIISDYWSMRVLIQELAAIYQAFYQGQNLPLPELNIQYVDYAVWQKKWLESEARSEQLNYWKEQLGNNPPILQLPTDYPRPAVQTFRGESQSFSLYSPLYESLKALARQEDVTLFMLLLAAFKTLLYRYTQQEDILVGSTVANRNRPEIENLIGLFVNNLVFRTNLSENPSFRDFIKQVREVTLGAYAHQDLPFEYLVEELQPERNLSHNPLFQVMFILHNTPTKTVKLPNLTFNYINPENQTARFDLSLDMYEHPSELTGVFEYNTDLFKAETISNIITHFKNLLEQIVTHSHQKISELSFLAETERHQLLVEWNKTQTTFNKLACIHQVFETQAQQTPDAIAIVDSHQQLSYQQLNKTANQLAHHLQKQGVKPEQTIGICLERSCEMVIALLAILKVGATYVPLDPAYPPERLNFIIENAQISLIITQKTLNYLQLPCTNIINLDEDWSIIAQQKTDNLSNNITIKNIAYIIYTSGSTGQPKGVQISHHALSNFLFAINQHLDLTPSDVLLSVTSLSFDIAALELYLPLIIGARVVIASQKTTTDSQQLQHQINQLNITIMQATPATWQMLILGGWSGKHNLKIISGGEALDPKLAQQLYQNSQQIFNVYGPTETTIWSSVYQLKNSEELEKKSTVLIGRPLANTEFYILDKNLQPVPIGVAGELYIGGVGVARGYLNRPDLTAERFLPHPFIKTSERLYKTGDLVRYLSDGNVEYLGRLDSQVKLRGFRIELGEIEAILKQHPQVQQAVVLASLTAENQRLVAYLVPQSKNDINLSNIRDSLAEKLPSYMIPSAFIVLDTFPLTPNGKIDRRALPNVTEQVTNLSDTHETPRTPTEEILAGIWENILNLKQIGRKDNFFELGGHSLLATRVISQIREVFNIDLPLRRLFETPTIAGLAEAIFTAQKTNSKLTIKPLQPIIREGNLPLSFAQQRQWFLAQLEPDSPFYNIPGAVRIEGKLNIGILEQSINAVIHRHEVLRTSFLTVEGKPQIVISPSLQLNLPIIDISEVPNSQVEGCIKQLIKQESRHPFDLDTSPLLRVKIIKIAKTDYVILMTLHHIISDEQSVIILIREVAKLYETFSHAQPSPLAPLPIQYVDFAAWQRQYLEGELLENQLAYWRQQLEGIPTVLELPTDYTRPAVQSFRGATTTFKLSPEQSQSIKTLSQQFGCTLFMTLLAVFKTLLYRYTGSENIVIGSPIANRNSTETESLIGFFANTLALRTHLTEDLTFEQLLQQVREVALGAYAHQDLPFEQLVEALQPQRDLSYTPLFQVMFVWQNAAIQPIRLSDLNWHLVESDNNTAKFDLTLYMAETVEGLVGKFEYNTDLFKAETIQRLTEHFQTLLSGIVTTPKENLSNLPLLPKTEQQKLLQEWNQTDLEVQPVCLHQLFQTQVEKTPHATALIFENQRLTYQELNNRANQLAHYLQKLGVKPEVKVGICVKRSVEMVVAMLAILKAGGAYVPLDPTYPTERLAFMLEDAKIAVLIAQNNEFLDFSSSLKALVNLDRDREKIALENQTNPFNQVVAENLAYVIYTSGSTGQPKGVAIAHYSSVTFIEWAKTVFTKEQLSGVFASTSICFDLSVFELFLPLSVGGKIILGENALQLPTLPHSEEVTLINTVPSAATELLRINGIPNRVNTVNLAGEALSNTLVQKLYKQQIQQVFNLYGPSEDTTYSTFVLTQPGSNQIPSIGRPIANTEVYILDHSLQPVPVGVPGELYIGGSGLARGYLNRPELTAEKFIPNPFVEKNTANQNNRLYKTGDLVKYLPDGNIEYLGRLDNQVKIRGFRIELGEVEASLVEHSRVSQAVVSAWEDEAKNKRLIAYIIPKSKDEKLASELQNELRHFLKDRLPDYMIPSVFMVLESLPLTPNGKIDRKALPTPENQPIERQQDYTEPRTLKEKQLAKIWSQILRIDQISINDNFFELGGDSILAIQVVAQANQAGLNITPKSIFKYQTVADLAAIAEERTAIKAEQGIITGSLPLTPIQHWFFKQNFIDAHHWNQSILLEVQSEISWNQLEIAFKKLFTHHDALRIYFEQTKLGWRQYNYDNNLDFQILKIDLSEQPTQHQKQAIFTTATQLQSSFNLSQPPLVKVAWFNLGRHQKHRLLIVIHHLIIDGISWRILLEDIQNILQTSSQSQTFKLPAKTTSFKQWSESLKNYANSAELQTELEYWQNISNSEIAKIPVDFPTGNNTMAEAQTVSVTMTSEETHALIHQVPTVYKTQINDILLTALAQTFSQWTGQRQLLIELEGHGREELFNTVDLSRTVGWFTTLFPVLLNLGNSDNPDDNIKSIKEQIRQITNRGIGYGLLRYLSSYNHIVPNKNAEIRFNYLGQVDQIFPSNSLFYPASEPTGIARSPRNHRNCLIEIDSIVSRDKMRFNWTYSQAIHRSTTIENLAENFLNSLRQLIDNCLSSETGGYTPSDFPQMDFSQDELDDLLTDL</sequence>
<dbReference type="PANTHER" id="PTHR45527">
    <property type="entry name" value="NONRIBOSOMAL PEPTIDE SYNTHETASE"/>
    <property type="match status" value="1"/>
</dbReference>
<dbReference type="InterPro" id="IPR001242">
    <property type="entry name" value="Condensation_dom"/>
</dbReference>
<dbReference type="Pfam" id="PF13193">
    <property type="entry name" value="AMP-binding_C"/>
    <property type="match status" value="2"/>
</dbReference>
<dbReference type="InterPro" id="IPR025110">
    <property type="entry name" value="AMP-bd_C"/>
</dbReference>
<dbReference type="InterPro" id="IPR009081">
    <property type="entry name" value="PP-bd_ACP"/>
</dbReference>
<comment type="similarity">
    <text evidence="2">Belongs to the ATP-dependent AMP-binding enzyme family.</text>
</comment>
<comment type="cofactor">
    <cofactor evidence="1">
        <name>pantetheine 4'-phosphate</name>
        <dbReference type="ChEBI" id="CHEBI:47942"/>
    </cofactor>
</comment>
<evidence type="ECO:0000259" key="8">
    <source>
        <dbReference type="PROSITE" id="PS50075"/>
    </source>
</evidence>
<dbReference type="Gene3D" id="3.30.559.10">
    <property type="entry name" value="Chloramphenicol acetyltransferase-like domain"/>
    <property type="match status" value="3"/>
</dbReference>
<keyword evidence="3" id="KW-0596">Phosphopantetheine</keyword>
<name>U7QBK7_9CYAN</name>
<comment type="caution">
    <text evidence="9">The sequence shown here is derived from an EMBL/GenBank/DDBJ whole genome shotgun (WGS) entry which is preliminary data.</text>
</comment>
<dbReference type="EMBL" id="AUZM01000121">
    <property type="protein sequence ID" value="ERT04121.1"/>
    <property type="molecule type" value="Genomic_DNA"/>
</dbReference>
<dbReference type="PANTHER" id="PTHR45527:SF1">
    <property type="entry name" value="FATTY ACID SYNTHASE"/>
    <property type="match status" value="1"/>
</dbReference>
<dbReference type="Gene3D" id="2.30.38.10">
    <property type="entry name" value="Luciferase, Domain 3"/>
    <property type="match status" value="2"/>
</dbReference>
<dbReference type="InterPro" id="IPR010060">
    <property type="entry name" value="NRPS_synth"/>
</dbReference>
<dbReference type="CDD" id="cd19531">
    <property type="entry name" value="LCL_NRPS-like"/>
    <property type="match status" value="2"/>
</dbReference>
<keyword evidence="6" id="KW-0045">Antibiotic biosynthesis</keyword>
<dbReference type="Pfam" id="PF00550">
    <property type="entry name" value="PP-binding"/>
    <property type="match status" value="2"/>
</dbReference>
<dbReference type="InterPro" id="IPR045851">
    <property type="entry name" value="AMP-bd_C_sf"/>
</dbReference>
<dbReference type="NCBIfam" id="TIGR01720">
    <property type="entry name" value="NRPS-para261"/>
    <property type="match status" value="1"/>
</dbReference>
<dbReference type="GO" id="GO:0017000">
    <property type="term" value="P:antibiotic biosynthetic process"/>
    <property type="evidence" value="ECO:0007669"/>
    <property type="project" value="UniProtKB-KW"/>
</dbReference>
<dbReference type="FunFam" id="3.30.559.10:FF:000012">
    <property type="entry name" value="Non-ribosomal peptide synthetase"/>
    <property type="match status" value="2"/>
</dbReference>
<dbReference type="Gene3D" id="3.30.300.30">
    <property type="match status" value="2"/>
</dbReference>
<dbReference type="NCBIfam" id="TIGR01733">
    <property type="entry name" value="AA-adenyl-dom"/>
    <property type="match status" value="2"/>
</dbReference>
<evidence type="ECO:0000313" key="10">
    <source>
        <dbReference type="Proteomes" id="UP000017127"/>
    </source>
</evidence>
<feature type="domain" description="Carrier" evidence="8">
    <location>
        <begin position="2061"/>
        <end position="2135"/>
    </location>
</feature>
<dbReference type="CDD" id="cd19534">
    <property type="entry name" value="E_NRPS"/>
    <property type="match status" value="1"/>
</dbReference>
<dbReference type="FunFam" id="3.30.300.30:FF:000010">
    <property type="entry name" value="Enterobactin synthetase component F"/>
    <property type="match status" value="2"/>
</dbReference>
<evidence type="ECO:0000256" key="6">
    <source>
        <dbReference type="ARBA" id="ARBA00023194"/>
    </source>
</evidence>
<dbReference type="InterPro" id="IPR006162">
    <property type="entry name" value="Ppantetheine_attach_site"/>
</dbReference>
<dbReference type="InterPro" id="IPR000873">
    <property type="entry name" value="AMP-dep_synth/lig_dom"/>
</dbReference>
<evidence type="ECO:0000256" key="3">
    <source>
        <dbReference type="ARBA" id="ARBA00022450"/>
    </source>
</evidence>
<dbReference type="RefSeq" id="WP_023069605.1">
    <property type="nucleotide sequence ID" value="NZ_AUZM01000121.1"/>
</dbReference>
<dbReference type="PATRIC" id="fig|1348334.3.peg.5690"/>
<keyword evidence="4" id="KW-0597">Phosphoprotein</keyword>
<dbReference type="GO" id="GO:0044550">
    <property type="term" value="P:secondary metabolite biosynthetic process"/>
    <property type="evidence" value="ECO:0007669"/>
    <property type="project" value="UniProtKB-ARBA"/>
</dbReference>
<dbReference type="GO" id="GO:0005829">
    <property type="term" value="C:cytosol"/>
    <property type="evidence" value="ECO:0007669"/>
    <property type="project" value="TreeGrafter"/>
</dbReference>
<dbReference type="FunFam" id="3.40.50.980:FF:000001">
    <property type="entry name" value="Non-ribosomal peptide synthetase"/>
    <property type="match status" value="2"/>
</dbReference>
<dbReference type="GO" id="GO:0008610">
    <property type="term" value="P:lipid biosynthetic process"/>
    <property type="evidence" value="ECO:0007669"/>
    <property type="project" value="UniProtKB-ARBA"/>
</dbReference>
<dbReference type="GO" id="GO:0043041">
    <property type="term" value="P:amino acid activation for nonribosomal peptide biosynthetic process"/>
    <property type="evidence" value="ECO:0007669"/>
    <property type="project" value="TreeGrafter"/>
</dbReference>
<reference evidence="9 10" key="1">
    <citation type="journal article" date="2013" name="Front. Microbiol.">
        <title>Comparative genomic analyses of the cyanobacterium, Lyngbya aestuarii BL J, a powerful hydrogen producer.</title>
        <authorList>
            <person name="Kothari A."/>
            <person name="Vaughn M."/>
            <person name="Garcia-Pichel F."/>
        </authorList>
    </citation>
    <scope>NUCLEOTIDE SEQUENCE [LARGE SCALE GENOMIC DNA]</scope>
    <source>
        <strain evidence="9 10">BL J</strain>
    </source>
</reference>
<keyword evidence="10" id="KW-1185">Reference proteome</keyword>
<dbReference type="FunFam" id="3.40.50.12780:FF:000012">
    <property type="entry name" value="Non-ribosomal peptide synthetase"/>
    <property type="match status" value="2"/>
</dbReference>
<gene>
    <name evidence="9" type="ORF">M595_5937</name>
</gene>
<dbReference type="InterPro" id="IPR020845">
    <property type="entry name" value="AMP-binding_CS"/>
</dbReference>
<dbReference type="EC" id="6.1.1.13" evidence="9"/>
<evidence type="ECO:0000256" key="7">
    <source>
        <dbReference type="SAM" id="MobiDB-lite"/>
    </source>
</evidence>
<keyword evidence="5" id="KW-0677">Repeat</keyword>
<dbReference type="FunFam" id="2.30.38.10:FF:000001">
    <property type="entry name" value="Non-ribosomal peptide synthetase PvdI"/>
    <property type="match status" value="2"/>
</dbReference>
<accession>U7QBK7</accession>
<dbReference type="InterPro" id="IPR020806">
    <property type="entry name" value="PKS_PP-bd"/>
</dbReference>
<dbReference type="PROSITE" id="PS00455">
    <property type="entry name" value="AMP_BINDING"/>
    <property type="match status" value="2"/>
</dbReference>
<dbReference type="GO" id="GO:0016874">
    <property type="term" value="F:ligase activity"/>
    <property type="evidence" value="ECO:0007669"/>
    <property type="project" value="UniProtKB-KW"/>
</dbReference>
<dbReference type="Pfam" id="PF00668">
    <property type="entry name" value="Condensation"/>
    <property type="match status" value="3"/>
</dbReference>
<dbReference type="SUPFAM" id="SSF47336">
    <property type="entry name" value="ACP-like"/>
    <property type="match status" value="2"/>
</dbReference>
<protein>
    <submittedName>
        <fullName evidence="9">D-alanine--poly(Phosphoribitol) ligase, subunit 1</fullName>
        <ecNumber evidence="9">6.1.1.13</ecNumber>
    </submittedName>
</protein>
<dbReference type="Gene3D" id="3.40.50.980">
    <property type="match status" value="4"/>
</dbReference>